<comment type="caution">
    <text evidence="2">The sequence shown here is derived from an EMBL/GenBank/DDBJ whole genome shotgun (WGS) entry which is preliminary data.</text>
</comment>
<gene>
    <name evidence="2" type="ORF">RUM43_008117</name>
</gene>
<sequence>MFFKLHSFLFSNGFSKFISHQRALEKSIRGETGAAVREVTIPGGLAPVEQNRRKAYNDSKRTSSCRKKKDGGPEENKETSPLAEAKLLSDEVQPSKTAKTPKVPFITWYRYPKQVINKSNTSDRCK</sequence>
<dbReference type="AlphaFoldDB" id="A0AAN8S890"/>
<reference evidence="2 3" key="1">
    <citation type="submission" date="2023-10" db="EMBL/GenBank/DDBJ databases">
        <title>Genomes of two closely related lineages of the louse Polyplax serrata with different host specificities.</title>
        <authorList>
            <person name="Martinu J."/>
            <person name="Tarabai H."/>
            <person name="Stefka J."/>
            <person name="Hypsa V."/>
        </authorList>
    </citation>
    <scope>NUCLEOTIDE SEQUENCE [LARGE SCALE GENOMIC DNA]</scope>
    <source>
        <strain evidence="2">HR10_N</strain>
    </source>
</reference>
<name>A0AAN8S890_POLSC</name>
<dbReference type="Proteomes" id="UP001372834">
    <property type="component" value="Unassembled WGS sequence"/>
</dbReference>
<evidence type="ECO:0000256" key="1">
    <source>
        <dbReference type="SAM" id="MobiDB-lite"/>
    </source>
</evidence>
<evidence type="ECO:0000313" key="3">
    <source>
        <dbReference type="Proteomes" id="UP001372834"/>
    </source>
</evidence>
<proteinExistence type="predicted"/>
<evidence type="ECO:0000313" key="2">
    <source>
        <dbReference type="EMBL" id="KAK6639842.1"/>
    </source>
</evidence>
<feature type="region of interest" description="Disordered" evidence="1">
    <location>
        <begin position="46"/>
        <end position="98"/>
    </location>
</feature>
<protein>
    <submittedName>
        <fullName evidence="2">Uncharacterized protein</fullName>
    </submittedName>
</protein>
<organism evidence="2 3">
    <name type="scientific">Polyplax serrata</name>
    <name type="common">Common mouse louse</name>
    <dbReference type="NCBI Taxonomy" id="468196"/>
    <lineage>
        <taxon>Eukaryota</taxon>
        <taxon>Metazoa</taxon>
        <taxon>Ecdysozoa</taxon>
        <taxon>Arthropoda</taxon>
        <taxon>Hexapoda</taxon>
        <taxon>Insecta</taxon>
        <taxon>Pterygota</taxon>
        <taxon>Neoptera</taxon>
        <taxon>Paraneoptera</taxon>
        <taxon>Psocodea</taxon>
        <taxon>Troctomorpha</taxon>
        <taxon>Phthiraptera</taxon>
        <taxon>Anoplura</taxon>
        <taxon>Polyplacidae</taxon>
        <taxon>Polyplax</taxon>
    </lineage>
</organism>
<feature type="compositionally biased region" description="Basic and acidic residues" evidence="1">
    <location>
        <begin position="50"/>
        <end position="61"/>
    </location>
</feature>
<dbReference type="EMBL" id="JAWJWE010000003">
    <property type="protein sequence ID" value="KAK6639842.1"/>
    <property type="molecule type" value="Genomic_DNA"/>
</dbReference>
<accession>A0AAN8S890</accession>